<sequence>MAHLSDAIYHMKHWTSCTPPPSYTSTDSFLPPQATCQSYAHHTLMGTQVMVVTSSLHKYIAVVFAGTDDLRTVSSDLNIVTAPFHGPLLSLNGTTQKEDDKRREKLQVHAGFDHAVFNNGLFDDISSILALLKNNTYNGTNQTMLQDYSNYQIIATGHSLGGANAILASAALSALYPAEHIMAITFGCPQTGLTEWSLYYNSLITNYTTTTASSQNTQLSSYQFVLGKDAIPRLPSIPFYRHVGHTIQMNVTGNMKAYYLHYGDDELGYAGVPAGWNVESMVHFIDSFRKHSIRKYVEYIEERNDGTSVDDFYVSDFERVEIKRESEMVTKLS</sequence>
<dbReference type="GO" id="GO:0006629">
    <property type="term" value="P:lipid metabolic process"/>
    <property type="evidence" value="ECO:0007669"/>
    <property type="project" value="InterPro"/>
</dbReference>
<dbReference type="PANTHER" id="PTHR45856">
    <property type="entry name" value="ALPHA/BETA-HYDROLASES SUPERFAMILY PROTEIN"/>
    <property type="match status" value="1"/>
</dbReference>
<dbReference type="InterPro" id="IPR051218">
    <property type="entry name" value="Sec_MonoDiacylglyc_Lipase"/>
</dbReference>
<feature type="domain" description="Fungal lipase-type" evidence="1">
    <location>
        <begin position="62"/>
        <end position="237"/>
    </location>
</feature>
<dbReference type="SUPFAM" id="SSF53474">
    <property type="entry name" value="alpha/beta-Hydrolases"/>
    <property type="match status" value="1"/>
</dbReference>
<dbReference type="AlphaFoldDB" id="A0A7S2E936"/>
<name>A0A7S2E936_9STRA</name>
<dbReference type="InterPro" id="IPR002921">
    <property type="entry name" value="Fungal_lipase-type"/>
</dbReference>
<accession>A0A7S2E936</accession>
<dbReference type="EMBL" id="HBGN01011254">
    <property type="protein sequence ID" value="CAD9322730.1"/>
    <property type="molecule type" value="Transcribed_RNA"/>
</dbReference>
<evidence type="ECO:0000313" key="2">
    <source>
        <dbReference type="EMBL" id="CAD9322730.1"/>
    </source>
</evidence>
<reference evidence="2" key="1">
    <citation type="submission" date="2021-01" db="EMBL/GenBank/DDBJ databases">
        <authorList>
            <person name="Corre E."/>
            <person name="Pelletier E."/>
            <person name="Niang G."/>
            <person name="Scheremetjew M."/>
            <person name="Finn R."/>
            <person name="Kale V."/>
            <person name="Holt S."/>
            <person name="Cochrane G."/>
            <person name="Meng A."/>
            <person name="Brown T."/>
            <person name="Cohen L."/>
        </authorList>
    </citation>
    <scope>NUCLEOTIDE SEQUENCE</scope>
    <source>
        <strain evidence="2">Pop2</strain>
    </source>
</reference>
<gene>
    <name evidence="2" type="ORF">DBRI1063_LOCUS7182</name>
</gene>
<evidence type="ECO:0000259" key="1">
    <source>
        <dbReference type="Pfam" id="PF01764"/>
    </source>
</evidence>
<dbReference type="Pfam" id="PF01764">
    <property type="entry name" value="Lipase_3"/>
    <property type="match status" value="1"/>
</dbReference>
<organism evidence="2">
    <name type="scientific">Ditylum brightwellii</name>
    <dbReference type="NCBI Taxonomy" id="49249"/>
    <lineage>
        <taxon>Eukaryota</taxon>
        <taxon>Sar</taxon>
        <taxon>Stramenopiles</taxon>
        <taxon>Ochrophyta</taxon>
        <taxon>Bacillariophyta</taxon>
        <taxon>Mediophyceae</taxon>
        <taxon>Lithodesmiophycidae</taxon>
        <taxon>Lithodesmiales</taxon>
        <taxon>Lithodesmiaceae</taxon>
        <taxon>Ditylum</taxon>
    </lineage>
</organism>
<protein>
    <recommendedName>
        <fullName evidence="1">Fungal lipase-type domain-containing protein</fullName>
    </recommendedName>
</protein>
<dbReference type="PANTHER" id="PTHR45856:SF11">
    <property type="entry name" value="FUNGAL LIPASE-LIKE DOMAIN-CONTAINING PROTEIN"/>
    <property type="match status" value="1"/>
</dbReference>
<dbReference type="Gene3D" id="3.40.50.1820">
    <property type="entry name" value="alpha/beta hydrolase"/>
    <property type="match status" value="1"/>
</dbReference>
<proteinExistence type="predicted"/>
<dbReference type="InterPro" id="IPR029058">
    <property type="entry name" value="AB_hydrolase_fold"/>
</dbReference>